<dbReference type="InParanoid" id="B8E2Y3"/>
<dbReference type="Proteomes" id="UP000007719">
    <property type="component" value="Chromosome"/>
</dbReference>
<protein>
    <submittedName>
        <fullName evidence="1">Uncharacterized protein</fullName>
    </submittedName>
</protein>
<evidence type="ECO:0000313" key="1">
    <source>
        <dbReference type="EMBL" id="ACK42483.1"/>
    </source>
</evidence>
<dbReference type="OrthoDB" id="9812588at2"/>
<keyword evidence="2" id="KW-1185">Reference proteome</keyword>
<dbReference type="RefSeq" id="WP_012583565.1">
    <property type="nucleotide sequence ID" value="NC_011661.1"/>
</dbReference>
<dbReference type="EMBL" id="CP001251">
    <property type="protein sequence ID" value="ACK42483.1"/>
    <property type="molecule type" value="Genomic_DNA"/>
</dbReference>
<dbReference type="HOGENOM" id="CLU_2329258_0_0_0"/>
<gene>
    <name evidence="1" type="ordered locus">Dtur_1204</name>
</gene>
<evidence type="ECO:0000313" key="2">
    <source>
        <dbReference type="Proteomes" id="UP000007719"/>
    </source>
</evidence>
<dbReference type="KEGG" id="dtu:Dtur_1204"/>
<accession>B8E2Y3</accession>
<dbReference type="STRING" id="515635.Dtur_1204"/>
<dbReference type="AlphaFoldDB" id="B8E2Y3"/>
<dbReference type="EnsemblBacteria" id="ACK42483">
    <property type="protein sequence ID" value="ACK42483"/>
    <property type="gene ID" value="Dtur_1204"/>
</dbReference>
<reference evidence="2" key="1">
    <citation type="journal article" date="2016" name="Front. Microbiol.">
        <title>The complete genome sequence of hyperthermophile Dictyoglomus turgidum DSM 6724 reveals a specialized carbohydrate fermentor.</title>
        <authorList>
            <person name="Brumm P.J."/>
            <person name="Gowda K."/>
            <person name="Robb F.T."/>
            <person name="Mead D.A."/>
        </authorList>
    </citation>
    <scope>NUCLEOTIDE SEQUENCE [LARGE SCALE GENOMIC DNA]</scope>
    <source>
        <strain evidence="2">DSM 6724 / Z-1310</strain>
    </source>
</reference>
<sequence>MTNFPIYVVYVWKKDDSIDKLDLPIIAIGNPREILLLCQRILAPKSTITEFFQEYKSYAQKMGYDTHNLELLSFLKLLSKMKIIELYEVPKEIFSSDG</sequence>
<organism evidence="1 2">
    <name type="scientific">Dictyoglomus turgidum (strain DSM 6724 / Z-1310)</name>
    <dbReference type="NCBI Taxonomy" id="515635"/>
    <lineage>
        <taxon>Bacteria</taxon>
        <taxon>Pseudomonadati</taxon>
        <taxon>Dictyoglomota</taxon>
        <taxon>Dictyoglomia</taxon>
        <taxon>Dictyoglomales</taxon>
        <taxon>Dictyoglomaceae</taxon>
        <taxon>Dictyoglomus</taxon>
    </lineage>
</organism>
<name>B8E2Y3_DICTD</name>
<proteinExistence type="predicted"/>